<dbReference type="PANTHER" id="PTHR30441:SF8">
    <property type="entry name" value="DUF748 DOMAIN-CONTAINING PROTEIN"/>
    <property type="match status" value="1"/>
</dbReference>
<feature type="transmembrane region" description="Helical" evidence="1">
    <location>
        <begin position="7"/>
        <end position="28"/>
    </location>
</feature>
<keyword evidence="3" id="KW-1185">Reference proteome</keyword>
<dbReference type="RefSeq" id="WP_072907343.1">
    <property type="nucleotide sequence ID" value="NZ_FQZT01000004.1"/>
</dbReference>
<dbReference type="Pfam" id="PF05359">
    <property type="entry name" value="DUF748"/>
    <property type="match status" value="1"/>
</dbReference>
<organism evidence="2 3">
    <name type="scientific">Malonomonas rubra DSM 5091</name>
    <dbReference type="NCBI Taxonomy" id="1122189"/>
    <lineage>
        <taxon>Bacteria</taxon>
        <taxon>Pseudomonadati</taxon>
        <taxon>Thermodesulfobacteriota</taxon>
        <taxon>Desulfuromonadia</taxon>
        <taxon>Desulfuromonadales</taxon>
        <taxon>Geopsychrobacteraceae</taxon>
        <taxon>Malonomonas</taxon>
    </lineage>
</organism>
<dbReference type="GO" id="GO:0005886">
    <property type="term" value="C:plasma membrane"/>
    <property type="evidence" value="ECO:0007669"/>
    <property type="project" value="TreeGrafter"/>
</dbReference>
<reference evidence="2 3" key="1">
    <citation type="submission" date="2016-11" db="EMBL/GenBank/DDBJ databases">
        <authorList>
            <person name="Jaros S."/>
            <person name="Januszkiewicz K."/>
            <person name="Wedrychowicz H."/>
        </authorList>
    </citation>
    <scope>NUCLEOTIDE SEQUENCE [LARGE SCALE GENOMIC DNA]</scope>
    <source>
        <strain evidence="2 3">DSM 5091</strain>
    </source>
</reference>
<evidence type="ECO:0000313" key="3">
    <source>
        <dbReference type="Proteomes" id="UP000184171"/>
    </source>
</evidence>
<dbReference type="STRING" id="1122189.SAMN02745165_01453"/>
<dbReference type="AlphaFoldDB" id="A0A1M6G8S1"/>
<evidence type="ECO:0000256" key="1">
    <source>
        <dbReference type="SAM" id="Phobius"/>
    </source>
</evidence>
<keyword evidence="1" id="KW-1133">Transmembrane helix</keyword>
<evidence type="ECO:0008006" key="4">
    <source>
        <dbReference type="Google" id="ProtNLM"/>
    </source>
</evidence>
<dbReference type="EMBL" id="FQZT01000004">
    <property type="protein sequence ID" value="SHJ06336.1"/>
    <property type="molecule type" value="Genomic_DNA"/>
</dbReference>
<keyword evidence="1" id="KW-0472">Membrane</keyword>
<dbReference type="InterPro" id="IPR052894">
    <property type="entry name" value="AsmA-related"/>
</dbReference>
<dbReference type="PANTHER" id="PTHR30441">
    <property type="entry name" value="DUF748 DOMAIN-CONTAINING PROTEIN"/>
    <property type="match status" value="1"/>
</dbReference>
<dbReference type="InterPro" id="IPR008023">
    <property type="entry name" value="DUF748"/>
</dbReference>
<evidence type="ECO:0000313" key="2">
    <source>
        <dbReference type="EMBL" id="SHJ06336.1"/>
    </source>
</evidence>
<sequence>MPRWKKYLLIVAASILGLLLLSMLIVPWQIKVQGSKWFAENTTRILTIEKAFFNPFALTVEVKGVTLTEQQSEKTFVSLDRLMVSASSRSLLDFALILDRIELDAPYANIELLGKQEFNFSDFTRLGGDQPPADPEPQKDAGEFHFSFNNIIINGGSLDFTDHTSPKKSQHQVRELALAVPFVGNVSYLTDEYVEPQLRLLLNGSLIDATGQLKPFHESLETSLSLSLNDIDLAFYAFHSPVPLPVEVESGSLDTQIDLTYRVSSTAQPKVLLSGEMALSDIDIRQNDGSELFRMPTLILDLDWADLMQQDFNLLSLDIYEPELFVSRTSDGLWNFQQLMPSATEAVEEQPVVEEETTQKSALPLVKVEQVALFDGKVYFNDQLPPGGIVEELHGINLLLTDLSTIYDQKTGIDFRLATAREVTTSVKGDVGINPPTATLDMVVNGVPFAPYNPYLVDFLTAPVQGSLNLAGSINYDVNGNVRLQHGQLALHQLEVPFIDDDGFRLQDLLLTGVTFDLQQEQVGAASVQLSGGDLRASRLADGSLSPHKLLTLQAEEEPVVEEVEEEVVEIAEDALVGEQTEDGFAVTVGKFDLSDFNLKFTDASLSKKPQLEVKQLTVSLADLVYPESADSPFSISARLGEKGKIDLNGKVAHSPLRLQAQTQVNALALADFNGFIPDNVNVSLRDGKLFTNLAVKLTEQPEAMTGSFAGKISLDNFNLRDPLGEGELLAWESLNVAGIKGEISPFKLLIEEVALSKYLAKILIDQNGQINLANVTAAEEQGTEETEPPETATAAESEAEEVVASVDEDSAPPADIRVDALTLQGGTVSFTDRSLPNTFSATMYKLGGRVTGMASDENMQADVDLRGELENHSPLTISGKLNPLSKDLFADLTIKFKDIDLAPMTPYSGTYLGKVIDKGKLYLDLSYHIEHQKIKADNKIMIDQFTFGDSVESDKATSLPVGLAIALLKDSNDEIHLDVPISGDLNDPSFSIMGTVFTVLKNLVVKAATAPFSLLAGMLGGGDEDFTNLTFASGIARLDERQLVTLDKLAGMLEKRPSLILELSAFADQQKDPEAFRKDQLNQQMLAVKRQELADAPEPLAISAEEYPDYLLKVYKAAEFPRPRNFVGLLKSLPDEEMEKLLLANIRADDEVLKGLAQERAQVVRDALVNKHEELKPRIFLKTVDPFLAPEKGSASRVEFSIKTK</sequence>
<gene>
    <name evidence="2" type="ORF">SAMN02745165_01453</name>
</gene>
<protein>
    <recommendedName>
        <fullName evidence="4">AsmA family protein</fullName>
    </recommendedName>
</protein>
<name>A0A1M6G8S1_MALRU</name>
<dbReference type="OrthoDB" id="9757969at2"/>
<keyword evidence="1" id="KW-0812">Transmembrane</keyword>
<dbReference type="Proteomes" id="UP000184171">
    <property type="component" value="Unassembled WGS sequence"/>
</dbReference>
<accession>A0A1M6G8S1</accession>
<dbReference type="GO" id="GO:0090313">
    <property type="term" value="P:regulation of protein targeting to membrane"/>
    <property type="evidence" value="ECO:0007669"/>
    <property type="project" value="TreeGrafter"/>
</dbReference>
<proteinExistence type="predicted"/>